<dbReference type="AlphaFoldDB" id="A0A7L9FK87"/>
<dbReference type="SUPFAM" id="SSF50486">
    <property type="entry name" value="FMT C-terminal domain-like"/>
    <property type="match status" value="1"/>
</dbReference>
<keyword evidence="3 5" id="KW-0378">Hydrolase</keyword>
<reference evidence="6 7" key="1">
    <citation type="submission" date="2020-10" db="EMBL/GenBank/DDBJ databases">
        <title>Thermofilum lucidum 3507LT sp. nov. a novel member of Thermofilaceae family isolated from Chile hot spring, and proposal of description order Thermofilales.</title>
        <authorList>
            <person name="Zayulina K.S."/>
            <person name="Elcheninov A.G."/>
            <person name="Toshchakov S.V."/>
            <person name="Kublanov I.V."/>
        </authorList>
    </citation>
    <scope>NUCLEOTIDE SEQUENCE [LARGE SCALE GENOMIC DNA]</scope>
    <source>
        <strain evidence="6 7">3507LT</strain>
    </source>
</reference>
<dbReference type="Pfam" id="PF02245">
    <property type="entry name" value="Pur_DNA_glyco"/>
    <property type="match status" value="1"/>
</dbReference>
<evidence type="ECO:0000256" key="5">
    <source>
        <dbReference type="HAMAP-Rule" id="MF_00527"/>
    </source>
</evidence>
<dbReference type="Gene3D" id="3.10.300.10">
    <property type="entry name" value="Methylpurine-DNA glycosylase (MPG)"/>
    <property type="match status" value="1"/>
</dbReference>
<name>A0A7L9FK87_9CREN</name>
<dbReference type="KEGG" id="thel:IG193_08015"/>
<evidence type="ECO:0000256" key="3">
    <source>
        <dbReference type="ARBA" id="ARBA00022801"/>
    </source>
</evidence>
<dbReference type="HAMAP" id="MF_00527">
    <property type="entry name" value="3MGH"/>
    <property type="match status" value="1"/>
</dbReference>
<evidence type="ECO:0000256" key="1">
    <source>
        <dbReference type="ARBA" id="ARBA00009232"/>
    </source>
</evidence>
<dbReference type="PANTHER" id="PTHR10429">
    <property type="entry name" value="DNA-3-METHYLADENINE GLYCOSYLASE"/>
    <property type="match status" value="1"/>
</dbReference>
<dbReference type="PANTHER" id="PTHR10429:SF0">
    <property type="entry name" value="DNA-3-METHYLADENINE GLYCOSYLASE"/>
    <property type="match status" value="1"/>
</dbReference>
<comment type="similarity">
    <text evidence="1 5">Belongs to the DNA glycosylase MPG family.</text>
</comment>
<evidence type="ECO:0000313" key="6">
    <source>
        <dbReference type="EMBL" id="QOJ79802.1"/>
    </source>
</evidence>
<evidence type="ECO:0000256" key="2">
    <source>
        <dbReference type="ARBA" id="ARBA00022763"/>
    </source>
</evidence>
<keyword evidence="7" id="KW-1185">Reference proteome</keyword>
<keyword evidence="2 5" id="KW-0227">DNA damage</keyword>
<keyword evidence="4 5" id="KW-0234">DNA repair</keyword>
<dbReference type="Proteomes" id="UP000594121">
    <property type="component" value="Chromosome"/>
</dbReference>
<dbReference type="GO" id="GO:0006284">
    <property type="term" value="P:base-excision repair"/>
    <property type="evidence" value="ECO:0007669"/>
    <property type="project" value="InterPro"/>
</dbReference>
<proteinExistence type="inferred from homology"/>
<dbReference type="GO" id="GO:0003677">
    <property type="term" value="F:DNA binding"/>
    <property type="evidence" value="ECO:0007669"/>
    <property type="project" value="InterPro"/>
</dbReference>
<protein>
    <recommendedName>
        <fullName evidence="5">Putative 3-methyladenine DNA glycosylase</fullName>
        <ecNumber evidence="5">3.2.2.-</ecNumber>
    </recommendedName>
</protein>
<sequence>MPQSFYARRPDVVAAELLGKLLVRVIDSNRIAGVIVETEAYFGPEDPASRARHRKGDLAETMRGPVGYTLIYGVHRQWLLNIVAHEEGEYGAVLIRSIKVSDTVVEGPGRLTRYLLVDKKLHKKPVYDPSSGLCILDFRTAGPDCIERRKRVGVRRDLDVPLNFSIRSECYPVFSTHFP</sequence>
<evidence type="ECO:0000256" key="4">
    <source>
        <dbReference type="ARBA" id="ARBA00023204"/>
    </source>
</evidence>
<evidence type="ECO:0000313" key="7">
    <source>
        <dbReference type="Proteomes" id="UP000594121"/>
    </source>
</evidence>
<dbReference type="InterPro" id="IPR036995">
    <property type="entry name" value="MPG_sf"/>
</dbReference>
<dbReference type="InterPro" id="IPR003180">
    <property type="entry name" value="MPG"/>
</dbReference>
<dbReference type="EC" id="3.2.2.-" evidence="5"/>
<dbReference type="EMBL" id="CP062310">
    <property type="protein sequence ID" value="QOJ79802.1"/>
    <property type="molecule type" value="Genomic_DNA"/>
</dbReference>
<dbReference type="GO" id="GO:0003905">
    <property type="term" value="F:alkylbase DNA N-glycosylase activity"/>
    <property type="evidence" value="ECO:0007669"/>
    <property type="project" value="InterPro"/>
</dbReference>
<accession>A0A7L9FK87</accession>
<dbReference type="InterPro" id="IPR011034">
    <property type="entry name" value="Formyl_transferase-like_C_sf"/>
</dbReference>
<gene>
    <name evidence="6" type="ORF">IG193_08015</name>
</gene>
<organism evidence="6 7">
    <name type="scientific">Infirmifilum lucidum</name>
    <dbReference type="NCBI Taxonomy" id="2776706"/>
    <lineage>
        <taxon>Archaea</taxon>
        <taxon>Thermoproteota</taxon>
        <taxon>Thermoprotei</taxon>
        <taxon>Thermofilales</taxon>
        <taxon>Thermofilaceae</taxon>
        <taxon>Infirmifilum</taxon>
    </lineage>
</organism>
<dbReference type="InParanoid" id="A0A7L9FK87"/>